<dbReference type="GeneTree" id="ENSGT01150000290095"/>
<evidence type="ECO:0000313" key="1">
    <source>
        <dbReference type="Ensembl" id="ENSCLAP00000015722.1"/>
    </source>
</evidence>
<reference evidence="1" key="1">
    <citation type="submission" date="2025-08" db="UniProtKB">
        <authorList>
            <consortium name="Ensembl"/>
        </authorList>
    </citation>
    <scope>IDENTIFICATION</scope>
</reference>
<dbReference type="GO" id="GO:0005777">
    <property type="term" value="C:peroxisome"/>
    <property type="evidence" value="ECO:0007669"/>
    <property type="project" value="TreeGrafter"/>
</dbReference>
<dbReference type="InterPro" id="IPR029186">
    <property type="entry name" value="PXT1"/>
</dbReference>
<sequence length="51" mass="6088">IQLRHMGDRINRRTVQEGLRQEGRVALARLALFVFGRTQVLLRFLWNNRVL</sequence>
<dbReference type="Proteomes" id="UP000694398">
    <property type="component" value="Unassembled WGS sequence"/>
</dbReference>
<dbReference type="Ensembl" id="ENSCLAT00000015885.1">
    <property type="protein sequence ID" value="ENSCLAP00000015722.1"/>
    <property type="gene ID" value="ENSCLAG00000010806.1"/>
</dbReference>
<evidence type="ECO:0000313" key="2">
    <source>
        <dbReference type="Proteomes" id="UP000694398"/>
    </source>
</evidence>
<protein>
    <submittedName>
        <fullName evidence="1">Uncharacterized protein</fullName>
    </submittedName>
</protein>
<dbReference type="PANTHER" id="PTHR40381">
    <property type="entry name" value="PEROXISOMAL TESTIS-SPECIFIC PROTEIN 1"/>
    <property type="match status" value="1"/>
</dbReference>
<dbReference type="AlphaFoldDB" id="A0A8C2YQF4"/>
<reference evidence="1" key="2">
    <citation type="submission" date="2025-09" db="UniProtKB">
        <authorList>
            <consortium name="Ensembl"/>
        </authorList>
    </citation>
    <scope>IDENTIFICATION</scope>
</reference>
<proteinExistence type="predicted"/>
<dbReference type="GO" id="GO:0005634">
    <property type="term" value="C:nucleus"/>
    <property type="evidence" value="ECO:0007669"/>
    <property type="project" value="TreeGrafter"/>
</dbReference>
<accession>A0A8C2YQF4</accession>
<keyword evidence="2" id="KW-1185">Reference proteome</keyword>
<dbReference type="PANTHER" id="PTHR40381:SF1">
    <property type="entry name" value="PEROXISOMAL TESTIS-SPECIFIC PROTEIN 1"/>
    <property type="match status" value="1"/>
</dbReference>
<dbReference type="OMA" id="IQTLTMQ"/>
<name>A0A8C2YQF4_CHILA</name>
<dbReference type="GO" id="GO:0043065">
    <property type="term" value="P:positive regulation of apoptotic process"/>
    <property type="evidence" value="ECO:0007669"/>
    <property type="project" value="TreeGrafter"/>
</dbReference>
<dbReference type="Pfam" id="PF15214">
    <property type="entry name" value="PXT1"/>
    <property type="match status" value="1"/>
</dbReference>
<organism evidence="1 2">
    <name type="scientific">Chinchilla lanigera</name>
    <name type="common">Long-tailed chinchilla</name>
    <name type="synonym">Chinchilla villidera</name>
    <dbReference type="NCBI Taxonomy" id="34839"/>
    <lineage>
        <taxon>Eukaryota</taxon>
        <taxon>Metazoa</taxon>
        <taxon>Chordata</taxon>
        <taxon>Craniata</taxon>
        <taxon>Vertebrata</taxon>
        <taxon>Euteleostomi</taxon>
        <taxon>Mammalia</taxon>
        <taxon>Eutheria</taxon>
        <taxon>Euarchontoglires</taxon>
        <taxon>Glires</taxon>
        <taxon>Rodentia</taxon>
        <taxon>Hystricomorpha</taxon>
        <taxon>Chinchillidae</taxon>
        <taxon>Chinchilla</taxon>
    </lineage>
</organism>